<comment type="caution">
    <text evidence="3">The sequence shown here is derived from an EMBL/GenBank/DDBJ whole genome shotgun (WGS) entry which is preliminary data.</text>
</comment>
<sequence length="118" mass="13106">MSKLTKAMCGERMVIYKDRLNQVSAAIYRKPTSNECFENRQENDPPLCEINDDPNVICLADATGLQLGCAKGELKADIFLNAYVRVFGYCWNVGSSLPREFGQLAADIKANTPDVKNV</sequence>
<keyword evidence="1" id="KW-0489">Methyltransferase</keyword>
<evidence type="ECO:0000313" key="3">
    <source>
        <dbReference type="EMBL" id="PWA39668.1"/>
    </source>
</evidence>
<protein>
    <submittedName>
        <fullName evidence="3">Ankyrin-like protein</fullName>
    </submittedName>
</protein>
<accession>A0A2U1KSD2</accession>
<gene>
    <name evidence="3" type="ORF">CTI12_AA568270</name>
</gene>
<dbReference type="GO" id="GO:0008168">
    <property type="term" value="F:methyltransferase activity"/>
    <property type="evidence" value="ECO:0007669"/>
    <property type="project" value="UniProtKB-KW"/>
</dbReference>
<dbReference type="Proteomes" id="UP000245207">
    <property type="component" value="Unassembled WGS sequence"/>
</dbReference>
<dbReference type="GO" id="GO:0032259">
    <property type="term" value="P:methylation"/>
    <property type="evidence" value="ECO:0007669"/>
    <property type="project" value="UniProtKB-KW"/>
</dbReference>
<reference evidence="3 4" key="1">
    <citation type="journal article" date="2018" name="Mol. Plant">
        <title>The genome of Artemisia annua provides insight into the evolution of Asteraceae family and artemisinin biosynthesis.</title>
        <authorList>
            <person name="Shen Q."/>
            <person name="Zhang L."/>
            <person name="Liao Z."/>
            <person name="Wang S."/>
            <person name="Yan T."/>
            <person name="Shi P."/>
            <person name="Liu M."/>
            <person name="Fu X."/>
            <person name="Pan Q."/>
            <person name="Wang Y."/>
            <person name="Lv Z."/>
            <person name="Lu X."/>
            <person name="Zhang F."/>
            <person name="Jiang W."/>
            <person name="Ma Y."/>
            <person name="Chen M."/>
            <person name="Hao X."/>
            <person name="Li L."/>
            <person name="Tang Y."/>
            <person name="Lv G."/>
            <person name="Zhou Y."/>
            <person name="Sun X."/>
            <person name="Brodelius P.E."/>
            <person name="Rose J.K.C."/>
            <person name="Tang K."/>
        </authorList>
    </citation>
    <scope>NUCLEOTIDE SEQUENCE [LARGE SCALE GENOMIC DNA]</scope>
    <source>
        <strain evidence="4">cv. Huhao1</strain>
        <tissue evidence="3">Leaf</tissue>
    </source>
</reference>
<evidence type="ECO:0000256" key="2">
    <source>
        <dbReference type="ARBA" id="ARBA00023180"/>
    </source>
</evidence>
<keyword evidence="1" id="KW-0808">Transferase</keyword>
<evidence type="ECO:0000313" key="4">
    <source>
        <dbReference type="Proteomes" id="UP000245207"/>
    </source>
</evidence>
<evidence type="ECO:0000256" key="1">
    <source>
        <dbReference type="ARBA" id="ARBA00022603"/>
    </source>
</evidence>
<name>A0A2U1KSD2_ARTAN</name>
<dbReference type="OrthoDB" id="1671556at2759"/>
<dbReference type="EMBL" id="PKPP01014415">
    <property type="protein sequence ID" value="PWA39668.1"/>
    <property type="molecule type" value="Genomic_DNA"/>
</dbReference>
<dbReference type="InterPro" id="IPR004159">
    <property type="entry name" value="Put_SAM_MeTrfase"/>
</dbReference>
<dbReference type="AlphaFoldDB" id="A0A2U1KSD2"/>
<keyword evidence="2" id="KW-0325">Glycoprotein</keyword>
<dbReference type="Pfam" id="PF03141">
    <property type="entry name" value="Methyltransf_29"/>
    <property type="match status" value="1"/>
</dbReference>
<dbReference type="STRING" id="35608.A0A2U1KSD2"/>
<organism evidence="3 4">
    <name type="scientific">Artemisia annua</name>
    <name type="common">Sweet wormwood</name>
    <dbReference type="NCBI Taxonomy" id="35608"/>
    <lineage>
        <taxon>Eukaryota</taxon>
        <taxon>Viridiplantae</taxon>
        <taxon>Streptophyta</taxon>
        <taxon>Embryophyta</taxon>
        <taxon>Tracheophyta</taxon>
        <taxon>Spermatophyta</taxon>
        <taxon>Magnoliopsida</taxon>
        <taxon>eudicotyledons</taxon>
        <taxon>Gunneridae</taxon>
        <taxon>Pentapetalae</taxon>
        <taxon>asterids</taxon>
        <taxon>campanulids</taxon>
        <taxon>Asterales</taxon>
        <taxon>Asteraceae</taxon>
        <taxon>Asteroideae</taxon>
        <taxon>Anthemideae</taxon>
        <taxon>Artemisiinae</taxon>
        <taxon>Artemisia</taxon>
    </lineage>
</organism>
<keyword evidence="4" id="KW-1185">Reference proteome</keyword>
<proteinExistence type="predicted"/>